<protein>
    <recommendedName>
        <fullName evidence="1">Aminoglycoside phosphotransferase domain-containing protein</fullName>
    </recommendedName>
</protein>
<dbReference type="EMBL" id="MHLZ01000001">
    <property type="protein sequence ID" value="OGZ20396.1"/>
    <property type="molecule type" value="Genomic_DNA"/>
</dbReference>
<comment type="caution">
    <text evidence="2">The sequence shown here is derived from an EMBL/GenBank/DDBJ whole genome shotgun (WGS) entry which is preliminary data.</text>
</comment>
<evidence type="ECO:0000259" key="1">
    <source>
        <dbReference type="Pfam" id="PF01636"/>
    </source>
</evidence>
<dbReference type="InterPro" id="IPR011009">
    <property type="entry name" value="Kinase-like_dom_sf"/>
</dbReference>
<sequence>MAKKNYIIILLDKKWIGKFFQNRFAQYFHGAKKLIDFDIEVIKIFLNHQRLIARYNLILSGRNGIFKKTIIVKAEKKIGFFGKPAGTKTDYSTNIFLREQKLDNLVPRPLEYYQPLRAFFYEAIEGVCLRQLSINRHSQEFMDFIPIVAEAVQKIHCLKNNKIIVNGQHWENKQHKFYLFLVKKYYPFGFNHFKNLIQACRDFKIKNKNYFRSRFQSLRLTHGDLHSGNIFIVNENIKLLDFSDASASDPLSDLGCFFIHTELMFEHDFHQNYKEMTDKMKLLFCRNYFNRDLSDSDKKIIYYYMLSNLCRIISYASMDGNKHKETMEANDLLEKLIKIGEEKIKTSY</sequence>
<feature type="domain" description="Aminoglycoside phosphotransferase" evidence="1">
    <location>
        <begin position="216"/>
        <end position="258"/>
    </location>
</feature>
<name>A0A1G2E3G8_9BACT</name>
<evidence type="ECO:0000313" key="2">
    <source>
        <dbReference type="EMBL" id="OGZ20396.1"/>
    </source>
</evidence>
<organism evidence="2 3">
    <name type="scientific">Candidatus Nealsonbacteria bacterium RIFCSPHIGHO2_01_FULL_38_55</name>
    <dbReference type="NCBI Taxonomy" id="1801664"/>
    <lineage>
        <taxon>Bacteria</taxon>
        <taxon>Candidatus Nealsoniibacteriota</taxon>
    </lineage>
</organism>
<reference evidence="2 3" key="1">
    <citation type="journal article" date="2016" name="Nat. Commun.">
        <title>Thousands of microbial genomes shed light on interconnected biogeochemical processes in an aquifer system.</title>
        <authorList>
            <person name="Anantharaman K."/>
            <person name="Brown C.T."/>
            <person name="Hug L.A."/>
            <person name="Sharon I."/>
            <person name="Castelle C.J."/>
            <person name="Probst A.J."/>
            <person name="Thomas B.C."/>
            <person name="Singh A."/>
            <person name="Wilkins M.J."/>
            <person name="Karaoz U."/>
            <person name="Brodie E.L."/>
            <person name="Williams K.H."/>
            <person name="Hubbard S.S."/>
            <person name="Banfield J.F."/>
        </authorList>
    </citation>
    <scope>NUCLEOTIDE SEQUENCE [LARGE SCALE GENOMIC DNA]</scope>
</reference>
<proteinExistence type="predicted"/>
<dbReference type="InterPro" id="IPR002575">
    <property type="entry name" value="Aminoglycoside_PTrfase"/>
</dbReference>
<dbReference type="Pfam" id="PF01636">
    <property type="entry name" value="APH"/>
    <property type="match status" value="1"/>
</dbReference>
<accession>A0A1G2E3G8</accession>
<evidence type="ECO:0000313" key="3">
    <source>
        <dbReference type="Proteomes" id="UP000177360"/>
    </source>
</evidence>
<dbReference type="Gene3D" id="3.90.1200.10">
    <property type="match status" value="1"/>
</dbReference>
<dbReference type="AlphaFoldDB" id="A0A1G2E3G8"/>
<gene>
    <name evidence="2" type="ORF">A2626_02000</name>
</gene>
<dbReference type="Proteomes" id="UP000177360">
    <property type="component" value="Unassembled WGS sequence"/>
</dbReference>
<dbReference type="SUPFAM" id="SSF56112">
    <property type="entry name" value="Protein kinase-like (PK-like)"/>
    <property type="match status" value="1"/>
</dbReference>